<dbReference type="PANTHER" id="PTHR37816">
    <property type="entry name" value="YALI0E33011P"/>
    <property type="match status" value="1"/>
</dbReference>
<dbReference type="Gene3D" id="3.40.50.300">
    <property type="entry name" value="P-loop containing nucleotide triphosphate hydrolases"/>
    <property type="match status" value="1"/>
</dbReference>
<evidence type="ECO:0000313" key="3">
    <source>
        <dbReference type="Proteomes" id="UP000597444"/>
    </source>
</evidence>
<sequence>MSDKMRIYIVGGPGSGKTTLAKQLSQQLSHPFYEMDVVGWENGYGAEHPLETKLADIHQIADQAAWICEGGGWDWTEELYRTADHIVWLDLPWRIAAWRIVSRHIRTSLAGINRHPGLLKLWRFLLYARGFYLSKDPAFEGNVEIVRKLHPFMHKVVRCRRAADVEAFVSHMLLEAQTTDGRMNYHKKEQPL</sequence>
<evidence type="ECO:0000313" key="2">
    <source>
        <dbReference type="EMBL" id="GHO94993.1"/>
    </source>
</evidence>
<dbReference type="SUPFAM" id="SSF52540">
    <property type="entry name" value="P-loop containing nucleoside triphosphate hydrolases"/>
    <property type="match status" value="1"/>
</dbReference>
<name>A0A8J3IMC1_9CHLR</name>
<accession>A0A8J3IMC1</accession>
<proteinExistence type="predicted"/>
<reference evidence="2" key="1">
    <citation type="submission" date="2020-10" db="EMBL/GenBank/DDBJ databases">
        <title>Taxonomic study of unclassified bacteria belonging to the class Ktedonobacteria.</title>
        <authorList>
            <person name="Yabe S."/>
            <person name="Wang C.M."/>
            <person name="Zheng Y."/>
            <person name="Sakai Y."/>
            <person name="Cavaletti L."/>
            <person name="Monciardini P."/>
            <person name="Donadio S."/>
        </authorList>
    </citation>
    <scope>NUCLEOTIDE SEQUENCE</scope>
    <source>
        <strain evidence="2">ID150040</strain>
    </source>
</reference>
<gene>
    <name evidence="2" type="ORF">KSF_050410</name>
</gene>
<feature type="domain" description="ATPase AAA-type core" evidence="1">
    <location>
        <begin position="7"/>
        <end position="47"/>
    </location>
</feature>
<evidence type="ECO:0000259" key="1">
    <source>
        <dbReference type="Pfam" id="PF00004"/>
    </source>
</evidence>
<organism evidence="2 3">
    <name type="scientific">Reticulibacter mediterranei</name>
    <dbReference type="NCBI Taxonomy" id="2778369"/>
    <lineage>
        <taxon>Bacteria</taxon>
        <taxon>Bacillati</taxon>
        <taxon>Chloroflexota</taxon>
        <taxon>Ktedonobacteria</taxon>
        <taxon>Ktedonobacterales</taxon>
        <taxon>Reticulibacteraceae</taxon>
        <taxon>Reticulibacter</taxon>
    </lineage>
</organism>
<dbReference type="Pfam" id="PF00004">
    <property type="entry name" value="AAA"/>
    <property type="match status" value="1"/>
</dbReference>
<dbReference type="GO" id="GO:0005524">
    <property type="term" value="F:ATP binding"/>
    <property type="evidence" value="ECO:0007669"/>
    <property type="project" value="InterPro"/>
</dbReference>
<comment type="caution">
    <text evidence="2">The sequence shown here is derived from an EMBL/GenBank/DDBJ whole genome shotgun (WGS) entry which is preliminary data.</text>
</comment>
<protein>
    <recommendedName>
        <fullName evidence="1">ATPase AAA-type core domain-containing protein</fullName>
    </recommendedName>
</protein>
<dbReference type="InterPro" id="IPR027417">
    <property type="entry name" value="P-loop_NTPase"/>
</dbReference>
<dbReference type="Proteomes" id="UP000597444">
    <property type="component" value="Unassembled WGS sequence"/>
</dbReference>
<keyword evidence="3" id="KW-1185">Reference proteome</keyword>
<dbReference type="PANTHER" id="PTHR37816:SF2">
    <property type="entry name" value="DNA TOPOLOGY MODULATION PROTEIN FLAR-RELATED PROTEIN"/>
    <property type="match status" value="1"/>
</dbReference>
<dbReference type="InterPro" id="IPR052922">
    <property type="entry name" value="Cytidylate_Kinase-2"/>
</dbReference>
<dbReference type="GO" id="GO:0016887">
    <property type="term" value="F:ATP hydrolysis activity"/>
    <property type="evidence" value="ECO:0007669"/>
    <property type="project" value="InterPro"/>
</dbReference>
<dbReference type="InterPro" id="IPR003959">
    <property type="entry name" value="ATPase_AAA_core"/>
</dbReference>
<dbReference type="RefSeq" id="WP_220205697.1">
    <property type="nucleotide sequence ID" value="NZ_BNJK01000001.1"/>
</dbReference>
<dbReference type="AlphaFoldDB" id="A0A8J3IMC1"/>
<dbReference type="EMBL" id="BNJK01000001">
    <property type="protein sequence ID" value="GHO94993.1"/>
    <property type="molecule type" value="Genomic_DNA"/>
</dbReference>